<keyword evidence="3" id="KW-1185">Reference proteome</keyword>
<dbReference type="EMBL" id="JANPWB010000012">
    <property type="protein sequence ID" value="KAJ1117053.1"/>
    <property type="molecule type" value="Genomic_DNA"/>
</dbReference>
<feature type="compositionally biased region" description="Polar residues" evidence="1">
    <location>
        <begin position="94"/>
        <end position="117"/>
    </location>
</feature>
<gene>
    <name evidence="2" type="ORF">NDU88_005253</name>
</gene>
<feature type="region of interest" description="Disordered" evidence="1">
    <location>
        <begin position="60"/>
        <end position="117"/>
    </location>
</feature>
<sequence length="117" mass="12817">MEHGAAARTFVTPRIHATYSTYWAHRPSSRGLHLSGSVSSPPDLDSGRSTVRFWDLQSAVHGAARPDSRAGRDLRSRLHQRLAFPPVRRPRSLDASTACLQSSPPVATERTWASTAS</sequence>
<reference evidence="2" key="1">
    <citation type="journal article" date="2022" name="bioRxiv">
        <title>Sequencing and chromosome-scale assembly of the giantPleurodeles waltlgenome.</title>
        <authorList>
            <person name="Brown T."/>
            <person name="Elewa A."/>
            <person name="Iarovenko S."/>
            <person name="Subramanian E."/>
            <person name="Araus A.J."/>
            <person name="Petzold A."/>
            <person name="Susuki M."/>
            <person name="Suzuki K.-i.T."/>
            <person name="Hayashi T."/>
            <person name="Toyoda A."/>
            <person name="Oliveira C."/>
            <person name="Osipova E."/>
            <person name="Leigh N.D."/>
            <person name="Simon A."/>
            <person name="Yun M.H."/>
        </authorList>
    </citation>
    <scope>NUCLEOTIDE SEQUENCE</scope>
    <source>
        <strain evidence="2">20211129_DDA</strain>
        <tissue evidence="2">Liver</tissue>
    </source>
</reference>
<evidence type="ECO:0000313" key="3">
    <source>
        <dbReference type="Proteomes" id="UP001066276"/>
    </source>
</evidence>
<evidence type="ECO:0000256" key="1">
    <source>
        <dbReference type="SAM" id="MobiDB-lite"/>
    </source>
</evidence>
<accession>A0AAV7NLV0</accession>
<dbReference type="Proteomes" id="UP001066276">
    <property type="component" value="Chromosome 8"/>
</dbReference>
<protein>
    <submittedName>
        <fullName evidence="2">Uncharacterized protein</fullName>
    </submittedName>
</protein>
<name>A0AAV7NLV0_PLEWA</name>
<organism evidence="2 3">
    <name type="scientific">Pleurodeles waltl</name>
    <name type="common">Iberian ribbed newt</name>
    <dbReference type="NCBI Taxonomy" id="8319"/>
    <lineage>
        <taxon>Eukaryota</taxon>
        <taxon>Metazoa</taxon>
        <taxon>Chordata</taxon>
        <taxon>Craniata</taxon>
        <taxon>Vertebrata</taxon>
        <taxon>Euteleostomi</taxon>
        <taxon>Amphibia</taxon>
        <taxon>Batrachia</taxon>
        <taxon>Caudata</taxon>
        <taxon>Salamandroidea</taxon>
        <taxon>Salamandridae</taxon>
        <taxon>Pleurodelinae</taxon>
        <taxon>Pleurodeles</taxon>
    </lineage>
</organism>
<dbReference type="AlphaFoldDB" id="A0AAV7NLV0"/>
<comment type="caution">
    <text evidence="2">The sequence shown here is derived from an EMBL/GenBank/DDBJ whole genome shotgun (WGS) entry which is preliminary data.</text>
</comment>
<proteinExistence type="predicted"/>
<feature type="compositionally biased region" description="Basic and acidic residues" evidence="1">
    <location>
        <begin position="64"/>
        <end position="76"/>
    </location>
</feature>
<evidence type="ECO:0000313" key="2">
    <source>
        <dbReference type="EMBL" id="KAJ1117053.1"/>
    </source>
</evidence>